<keyword evidence="1" id="KW-0472">Membrane</keyword>
<sequence length="166" mass="18959">MMIQDDTRQTLKFISWVIGIIVIAFVASILIFYYAGSRSRGNNQKIAEIARTKTPIKNIQSYYHLDRGTSSYAITGTGKKGKRYYFVYLPNSKKAYLYPANKGVSEAYIKNKFKSSHSDATINHINLGWYKGQAVWEVAYKKHNGNLGYTIYEFKDGNDISEVDNL</sequence>
<evidence type="ECO:0000313" key="7">
    <source>
        <dbReference type="Proteomes" id="UP000267945"/>
    </source>
</evidence>
<dbReference type="EMBL" id="CP017982">
    <property type="protein sequence ID" value="AYE61510.1"/>
    <property type="molecule type" value="Genomic_DNA"/>
</dbReference>
<dbReference type="EMBL" id="WCHB01000002">
    <property type="protein sequence ID" value="NRO33891.1"/>
    <property type="molecule type" value="Genomic_DNA"/>
</dbReference>
<reference evidence="5" key="3">
    <citation type="submission" date="2018-01" db="EMBL/GenBank/DDBJ databases">
        <authorList>
            <person name="Gaut B.S."/>
            <person name="Morton B.R."/>
            <person name="Clegg M.T."/>
            <person name="Duvall M.R."/>
        </authorList>
    </citation>
    <scope>NUCLEOTIDE SEQUENCE</scope>
    <source>
        <strain evidence="5">Lactobacillus helveticus</strain>
    </source>
</reference>
<dbReference type="EMBL" id="CP019581">
    <property type="protein sequence ID" value="AZK90532.1"/>
    <property type="molecule type" value="Genomic_DNA"/>
</dbReference>
<dbReference type="Proteomes" id="UP000267945">
    <property type="component" value="Chromosome"/>
</dbReference>
<dbReference type="SUPFAM" id="SSF54403">
    <property type="entry name" value="Cystatin/monellin"/>
    <property type="match status" value="2"/>
</dbReference>
<proteinExistence type="predicted"/>
<evidence type="ECO:0000313" key="6">
    <source>
        <dbReference type="Proteomes" id="UP000267794"/>
    </source>
</evidence>
<evidence type="ECO:0000313" key="3">
    <source>
        <dbReference type="EMBL" id="AZK90532.1"/>
    </source>
</evidence>
<accession>A0A2X0RCV6</accession>
<gene>
    <name evidence="2" type="ORF">BC335_1026</name>
    <name evidence="5" type="ORF">BDKNPLJD_01890</name>
    <name evidence="4" type="ORF">IMAU30003_00120</name>
    <name evidence="3" type="ORF">LH5_00271</name>
</gene>
<dbReference type="InterPro" id="IPR046350">
    <property type="entry name" value="Cystatin_sf"/>
</dbReference>
<evidence type="ECO:0000313" key="2">
    <source>
        <dbReference type="EMBL" id="AYE61510.1"/>
    </source>
</evidence>
<keyword evidence="1" id="KW-1133">Transmembrane helix</keyword>
<feature type="transmembrane region" description="Helical" evidence="1">
    <location>
        <begin position="13"/>
        <end position="35"/>
    </location>
</feature>
<reference evidence="3 7" key="2">
    <citation type="submission" date="2017-02" db="EMBL/GenBank/DDBJ databases">
        <title>Complete genome sequence of Lactobacillus helveticus.</title>
        <authorList>
            <person name="Kim J.F."/>
            <person name="Chung Y."/>
            <person name="Kwak M."/>
        </authorList>
    </citation>
    <scope>NUCLEOTIDE SEQUENCE [LARGE SCALE GENOMIC DNA]</scope>
    <source>
        <strain evidence="3 7">LH5</strain>
    </source>
</reference>
<keyword evidence="1" id="KW-0812">Transmembrane</keyword>
<organism evidence="4 8">
    <name type="scientific">Lactobacillus helveticus</name>
    <name type="common">Lactobacillus suntoryeus</name>
    <dbReference type="NCBI Taxonomy" id="1587"/>
    <lineage>
        <taxon>Bacteria</taxon>
        <taxon>Bacillati</taxon>
        <taxon>Bacillota</taxon>
        <taxon>Bacilli</taxon>
        <taxon>Lactobacillales</taxon>
        <taxon>Lactobacillaceae</taxon>
        <taxon>Lactobacillus</taxon>
    </lineage>
</organism>
<dbReference type="Proteomes" id="UP000651333">
    <property type="component" value="Unassembled WGS sequence"/>
</dbReference>
<evidence type="ECO:0000313" key="8">
    <source>
        <dbReference type="Proteomes" id="UP000651333"/>
    </source>
</evidence>
<dbReference type="Proteomes" id="UP000267794">
    <property type="component" value="Chromosome"/>
</dbReference>
<evidence type="ECO:0008006" key="9">
    <source>
        <dbReference type="Google" id="ProtNLM"/>
    </source>
</evidence>
<evidence type="ECO:0000313" key="5">
    <source>
        <dbReference type="EMBL" id="SPB26507.1"/>
    </source>
</evidence>
<dbReference type="EMBL" id="OGTV01000099">
    <property type="protein sequence ID" value="SPB26507.1"/>
    <property type="molecule type" value="Genomic_DNA"/>
</dbReference>
<evidence type="ECO:0000313" key="4">
    <source>
        <dbReference type="EMBL" id="NRO33891.1"/>
    </source>
</evidence>
<name>A0A2X0RCV6_LACHE</name>
<protein>
    <recommendedName>
        <fullName evidence="9">DUF5590 domain-containing protein</fullName>
    </recommendedName>
</protein>
<reference evidence="2 6" key="1">
    <citation type="submission" date="2016-10" db="EMBL/GenBank/DDBJ databases">
        <title>Complete genomic sequencing of Lactobacillus helveticus LH99 and comparative genome analysis.</title>
        <authorList>
            <person name="Li N."/>
            <person name="You C."/>
            <person name="Liu Z."/>
        </authorList>
    </citation>
    <scope>NUCLEOTIDE SEQUENCE [LARGE SCALE GENOMIC DNA]</scope>
    <source>
        <strain evidence="2 6">LH99</strain>
    </source>
</reference>
<reference evidence="4" key="4">
    <citation type="submission" date="2019-09" db="EMBL/GenBank/DDBJ databases">
        <title>Comparative genomic analysis of Lactobacillus helveticus.</title>
        <authorList>
            <person name="Zhang H."/>
            <person name="Chen Y."/>
            <person name="Zhong Z."/>
        </authorList>
    </citation>
    <scope>NUCLEOTIDE SEQUENCE</scope>
    <source>
        <strain evidence="4">IMAU30003</strain>
    </source>
</reference>
<evidence type="ECO:0000256" key="1">
    <source>
        <dbReference type="SAM" id="Phobius"/>
    </source>
</evidence>
<dbReference type="Gene3D" id="3.10.450.40">
    <property type="match status" value="1"/>
</dbReference>
<dbReference type="AlphaFoldDB" id="A0A2X0RCV6"/>